<feature type="non-terminal residue" evidence="1">
    <location>
        <position position="88"/>
    </location>
</feature>
<accession>A0A0F9JTM9</accession>
<gene>
    <name evidence="1" type="ORF">LCGC14_1414470</name>
</gene>
<name>A0A0F9JTM9_9ZZZZ</name>
<sequence>MFDFIHWLTCKHREVHLLLPPRSLIEMERKGLGPWTEFSIQFKRFWNLSMEAWDERQNLSVPTPGSRDATTGLLSQAVNLVYVLGQSD</sequence>
<dbReference type="EMBL" id="LAZR01009368">
    <property type="protein sequence ID" value="KKM73058.1"/>
    <property type="molecule type" value="Genomic_DNA"/>
</dbReference>
<organism evidence="1">
    <name type="scientific">marine sediment metagenome</name>
    <dbReference type="NCBI Taxonomy" id="412755"/>
    <lineage>
        <taxon>unclassified sequences</taxon>
        <taxon>metagenomes</taxon>
        <taxon>ecological metagenomes</taxon>
    </lineage>
</organism>
<dbReference type="AlphaFoldDB" id="A0A0F9JTM9"/>
<evidence type="ECO:0000313" key="1">
    <source>
        <dbReference type="EMBL" id="KKM73058.1"/>
    </source>
</evidence>
<proteinExistence type="predicted"/>
<protein>
    <submittedName>
        <fullName evidence="1">Uncharacterized protein</fullName>
    </submittedName>
</protein>
<comment type="caution">
    <text evidence="1">The sequence shown here is derived from an EMBL/GenBank/DDBJ whole genome shotgun (WGS) entry which is preliminary data.</text>
</comment>
<reference evidence="1" key="1">
    <citation type="journal article" date="2015" name="Nature">
        <title>Complex archaea that bridge the gap between prokaryotes and eukaryotes.</title>
        <authorList>
            <person name="Spang A."/>
            <person name="Saw J.H."/>
            <person name="Jorgensen S.L."/>
            <person name="Zaremba-Niedzwiedzka K."/>
            <person name="Martijn J."/>
            <person name="Lind A.E."/>
            <person name="van Eijk R."/>
            <person name="Schleper C."/>
            <person name="Guy L."/>
            <person name="Ettema T.J."/>
        </authorList>
    </citation>
    <scope>NUCLEOTIDE SEQUENCE</scope>
</reference>